<sequence length="626" mass="69324">MLSARTRLRALALAVGMVFAAQASAAADAAPKPQVETKKIIERKSRTTPEQREAAKQRRAEANRRANMLFSLLGGEMALQKGNSGMALATYMAILNRSKSPDVAERALEMAVSLDAFEQAETIYQKWREIEPEAGEAQRRMAWLRDLMTGKTDQAVSGLNDVLAHASEEQTGRIFLLLAQAAVQQPDLAEKAGKEVHKAALRYPDMPEAAIADVMYSAQMGKERHAVAALQRLAALDAEVSPPTWLALRLVGQRKPAVLNRFFADTDTQNLSSVWQELEISSLVAKGEQEKAYSRLQTLLKANPNADLYIQAALLAAARDEDMATVTGYLDRAYRTGTLEQQSRAAVIGAMRYADDKKFEQAKTWVEKINAPEYVFDKAVLSASVEAGLGNYQAALIEARRGQQLSEQQGRFFGGTDLQRVYLFALVKHDKPQEALKELNTLGAKVMKRRDSAERLPDILYQRAMLYERLSRHEEAVADLRRYVAMNPNSANGMNALGYTLLTSPKHAQHLEEAFRLIQAAYQLEPESAAINDSMGWAYYRKGDAEAALPYLEYAYRSEPDAEVAAHLGEVLWQTGERARAEDIWRDGLQREGNTALLKATMQRFGIAVPPVKAAPAAKKAAKQGK</sequence>
<feature type="chain" id="PRO_5016631428" evidence="2">
    <location>
        <begin position="26"/>
        <end position="626"/>
    </location>
</feature>
<accession>A0A378UGK8</accession>
<reference evidence="3 4" key="1">
    <citation type="submission" date="2018-06" db="EMBL/GenBank/DDBJ databases">
        <authorList>
            <consortium name="Pathogen Informatics"/>
            <person name="Doyle S."/>
        </authorList>
    </citation>
    <scope>NUCLEOTIDE SEQUENCE [LARGE SCALE GENOMIC DNA]</scope>
    <source>
        <strain evidence="3 4">NCTC10295</strain>
    </source>
</reference>
<dbReference type="SUPFAM" id="SSF48452">
    <property type="entry name" value="TPR-like"/>
    <property type="match status" value="2"/>
</dbReference>
<evidence type="ECO:0000313" key="4">
    <source>
        <dbReference type="Proteomes" id="UP000254651"/>
    </source>
</evidence>
<feature type="repeat" description="TPR" evidence="1">
    <location>
        <begin position="457"/>
        <end position="490"/>
    </location>
</feature>
<evidence type="ECO:0000313" key="3">
    <source>
        <dbReference type="EMBL" id="STZ76435.1"/>
    </source>
</evidence>
<evidence type="ECO:0000256" key="1">
    <source>
        <dbReference type="PROSITE-ProRule" id="PRU00339"/>
    </source>
</evidence>
<keyword evidence="1" id="KW-0802">TPR repeat</keyword>
<feature type="signal peptide" evidence="2">
    <location>
        <begin position="1"/>
        <end position="25"/>
    </location>
</feature>
<keyword evidence="3" id="KW-0675">Receptor</keyword>
<dbReference type="RefSeq" id="WP_066077476.1">
    <property type="nucleotide sequence ID" value="NZ_CP181246.1"/>
</dbReference>
<dbReference type="PANTHER" id="PTHR12558">
    <property type="entry name" value="CELL DIVISION CYCLE 16,23,27"/>
    <property type="match status" value="1"/>
</dbReference>
<dbReference type="SMART" id="SM00028">
    <property type="entry name" value="TPR"/>
    <property type="match status" value="2"/>
</dbReference>
<dbReference type="InterPro" id="IPR011990">
    <property type="entry name" value="TPR-like_helical_dom_sf"/>
</dbReference>
<evidence type="ECO:0000256" key="2">
    <source>
        <dbReference type="SAM" id="SignalP"/>
    </source>
</evidence>
<organism evidence="3 4">
    <name type="scientific">Bergeriella denitrificans</name>
    <name type="common">Neisseria denitrificans</name>
    <dbReference type="NCBI Taxonomy" id="494"/>
    <lineage>
        <taxon>Bacteria</taxon>
        <taxon>Pseudomonadati</taxon>
        <taxon>Pseudomonadota</taxon>
        <taxon>Betaproteobacteria</taxon>
        <taxon>Neisseriales</taxon>
        <taxon>Neisseriaceae</taxon>
        <taxon>Bergeriella</taxon>
    </lineage>
</organism>
<dbReference type="Pfam" id="PF13181">
    <property type="entry name" value="TPR_8"/>
    <property type="match status" value="1"/>
</dbReference>
<dbReference type="EMBL" id="UGQS01000002">
    <property type="protein sequence ID" value="STZ76435.1"/>
    <property type="molecule type" value="Genomic_DNA"/>
</dbReference>
<dbReference type="Proteomes" id="UP000254651">
    <property type="component" value="Unassembled WGS sequence"/>
</dbReference>
<keyword evidence="2" id="KW-0732">Signal</keyword>
<proteinExistence type="predicted"/>
<keyword evidence="4" id="KW-1185">Reference proteome</keyword>
<dbReference type="InterPro" id="IPR019734">
    <property type="entry name" value="TPR_rpt"/>
</dbReference>
<protein>
    <submittedName>
        <fullName evidence="3">Bacteriophage N4 receptor, outer membrane subunit</fullName>
    </submittedName>
</protein>
<dbReference type="PANTHER" id="PTHR12558:SF13">
    <property type="entry name" value="CELL DIVISION CYCLE PROTEIN 27 HOMOLOG"/>
    <property type="match status" value="1"/>
</dbReference>
<name>A0A378UGK8_BERDE</name>
<gene>
    <name evidence="3" type="ORF">NCTC10295_01202</name>
</gene>
<feature type="repeat" description="TPR" evidence="1">
    <location>
        <begin position="529"/>
        <end position="562"/>
    </location>
</feature>
<dbReference type="PROSITE" id="PS50005">
    <property type="entry name" value="TPR"/>
    <property type="match status" value="2"/>
</dbReference>
<dbReference type="AlphaFoldDB" id="A0A378UGK8"/>
<dbReference type="Gene3D" id="1.25.40.10">
    <property type="entry name" value="Tetratricopeptide repeat domain"/>
    <property type="match status" value="2"/>
</dbReference>